<dbReference type="InParanoid" id="A0A1Z5JJC8"/>
<comment type="caution">
    <text evidence="1">The sequence shown here is derived from an EMBL/GenBank/DDBJ whole genome shotgun (WGS) entry which is preliminary data.</text>
</comment>
<accession>A0A1Z5JJC8</accession>
<sequence>MAIWRDNGTLTYWMAHGSDDFPDEDDCTFTLSYQDGGPTLAIFGDTAEAVAQTAAYFMSLEKSTDQSSRLVIKGCHEFFEFYSAGERCLTRMLVASPSRPIEFHDVKLSVAQTQAMATSLYPVHLTFNLCIFEDQGTAFVTALEKRKSPIGSLAFKECDPFDFLNLKRLIKLEHKIEELALPDLHYEADEAETETEAEKDIMLCTFAAKVIRLHCEIWTPLLSDIDWGALHINAEKLSLTLHDGVREPFPTEPVLCLLQRLAQLGHFVELKLSFAFNDYRMRLHDEDLFRTALANKRIPISVAGELIRTALANSNLQVLDLGNLREKPWWDQHVETLLDGLKDHTELLTLKLEVGNDAFGLDFCYLRRLLSRNRKIKVTNEKGVIYSDGSSIHELYSLNRFYRGSESLAAKPFSYRLAVGAAAMVECARNKFQRYALLCSNHTDVLYDLIQFAQEDELYDGGDSLHRTQDANLERNRKRCRS</sequence>
<organism evidence="1 2">
    <name type="scientific">Fistulifera solaris</name>
    <name type="common">Oleaginous diatom</name>
    <dbReference type="NCBI Taxonomy" id="1519565"/>
    <lineage>
        <taxon>Eukaryota</taxon>
        <taxon>Sar</taxon>
        <taxon>Stramenopiles</taxon>
        <taxon>Ochrophyta</taxon>
        <taxon>Bacillariophyta</taxon>
        <taxon>Bacillariophyceae</taxon>
        <taxon>Bacillariophycidae</taxon>
        <taxon>Naviculales</taxon>
        <taxon>Naviculaceae</taxon>
        <taxon>Fistulifera</taxon>
    </lineage>
</organism>
<keyword evidence="2" id="KW-1185">Reference proteome</keyword>
<proteinExistence type="predicted"/>
<evidence type="ECO:0000313" key="2">
    <source>
        <dbReference type="Proteomes" id="UP000198406"/>
    </source>
</evidence>
<dbReference type="AlphaFoldDB" id="A0A1Z5JJC8"/>
<name>A0A1Z5JJC8_FISSO</name>
<dbReference type="EMBL" id="BDSP01000075">
    <property type="protein sequence ID" value="GAX14120.1"/>
    <property type="molecule type" value="Genomic_DNA"/>
</dbReference>
<evidence type="ECO:0000313" key="1">
    <source>
        <dbReference type="EMBL" id="GAX14120.1"/>
    </source>
</evidence>
<protein>
    <submittedName>
        <fullName evidence="1">Uncharacterized protein</fullName>
    </submittedName>
</protein>
<reference evidence="1 2" key="1">
    <citation type="journal article" date="2015" name="Plant Cell">
        <title>Oil accumulation by the oleaginous diatom Fistulifera solaris as revealed by the genome and transcriptome.</title>
        <authorList>
            <person name="Tanaka T."/>
            <person name="Maeda Y."/>
            <person name="Veluchamy A."/>
            <person name="Tanaka M."/>
            <person name="Abida H."/>
            <person name="Marechal E."/>
            <person name="Bowler C."/>
            <person name="Muto M."/>
            <person name="Sunaga Y."/>
            <person name="Tanaka M."/>
            <person name="Yoshino T."/>
            <person name="Taniguchi T."/>
            <person name="Fukuda Y."/>
            <person name="Nemoto M."/>
            <person name="Matsumoto M."/>
            <person name="Wong P.S."/>
            <person name="Aburatani S."/>
            <person name="Fujibuchi W."/>
        </authorList>
    </citation>
    <scope>NUCLEOTIDE SEQUENCE [LARGE SCALE GENOMIC DNA]</scope>
    <source>
        <strain evidence="1 2">JPCC DA0580</strain>
    </source>
</reference>
<dbReference type="Proteomes" id="UP000198406">
    <property type="component" value="Unassembled WGS sequence"/>
</dbReference>
<gene>
    <name evidence="1" type="ORF">FisN_8Hu044</name>
</gene>